<dbReference type="EMBL" id="CM051394">
    <property type="protein sequence ID" value="KAJ4730299.1"/>
    <property type="molecule type" value="Genomic_DNA"/>
</dbReference>
<sequence>MLENPTQTAAAAADASPVVKRYAPPNQRNRSVNRRKSGDRFDRSNNVYGNGGEKNQFATSRNTPGTDHGDMGSSNPLNVNSQPKLITLEGFSRSEAAQLLKDRGRAAMKRYNDPLIDLSERPVLYSSGASAWGQFRLPHQMLPPSNSTGPTSGSQMDFLAELRRKMQNSGAKFDN</sequence>
<accession>A0ACC1Z3R0</accession>
<organism evidence="1 2">
    <name type="scientific">Melia azedarach</name>
    <name type="common">Chinaberry tree</name>
    <dbReference type="NCBI Taxonomy" id="155640"/>
    <lineage>
        <taxon>Eukaryota</taxon>
        <taxon>Viridiplantae</taxon>
        <taxon>Streptophyta</taxon>
        <taxon>Embryophyta</taxon>
        <taxon>Tracheophyta</taxon>
        <taxon>Spermatophyta</taxon>
        <taxon>Magnoliopsida</taxon>
        <taxon>eudicotyledons</taxon>
        <taxon>Gunneridae</taxon>
        <taxon>Pentapetalae</taxon>
        <taxon>rosids</taxon>
        <taxon>malvids</taxon>
        <taxon>Sapindales</taxon>
        <taxon>Meliaceae</taxon>
        <taxon>Melia</taxon>
    </lineage>
</organism>
<keyword evidence="2" id="KW-1185">Reference proteome</keyword>
<proteinExistence type="predicted"/>
<comment type="caution">
    <text evidence="1">The sequence shown here is derived from an EMBL/GenBank/DDBJ whole genome shotgun (WGS) entry which is preliminary data.</text>
</comment>
<gene>
    <name evidence="1" type="ORF">OWV82_002953</name>
</gene>
<reference evidence="1 2" key="1">
    <citation type="journal article" date="2023" name="Science">
        <title>Complex scaffold remodeling in plant triterpene biosynthesis.</title>
        <authorList>
            <person name="De La Pena R."/>
            <person name="Hodgson H."/>
            <person name="Liu J.C."/>
            <person name="Stephenson M.J."/>
            <person name="Martin A.C."/>
            <person name="Owen C."/>
            <person name="Harkess A."/>
            <person name="Leebens-Mack J."/>
            <person name="Jimenez L.E."/>
            <person name="Osbourn A."/>
            <person name="Sattely E.S."/>
        </authorList>
    </citation>
    <scope>NUCLEOTIDE SEQUENCE [LARGE SCALE GENOMIC DNA]</scope>
    <source>
        <strain evidence="2">cv. JPN11</strain>
        <tissue evidence="1">Leaf</tissue>
    </source>
</reference>
<protein>
    <submittedName>
        <fullName evidence="1">Iron-stress related protein</fullName>
    </submittedName>
</protein>
<evidence type="ECO:0000313" key="2">
    <source>
        <dbReference type="Proteomes" id="UP001164539"/>
    </source>
</evidence>
<evidence type="ECO:0000313" key="1">
    <source>
        <dbReference type="EMBL" id="KAJ4730299.1"/>
    </source>
</evidence>
<dbReference type="Proteomes" id="UP001164539">
    <property type="component" value="Chromosome 1"/>
</dbReference>
<name>A0ACC1Z3R0_MELAZ</name>